<evidence type="ECO:0000313" key="2">
    <source>
        <dbReference type="Proteomes" id="UP000694857"/>
    </source>
</evidence>
<feature type="compositionally biased region" description="Low complexity" evidence="1">
    <location>
        <begin position="207"/>
        <end position="220"/>
    </location>
</feature>
<proteinExistence type="predicted"/>
<dbReference type="Proteomes" id="UP000694857">
    <property type="component" value="Chromosome 14"/>
</dbReference>
<evidence type="ECO:0000256" key="1">
    <source>
        <dbReference type="SAM" id="MobiDB-lite"/>
    </source>
</evidence>
<evidence type="ECO:0000313" key="3">
    <source>
        <dbReference type="RefSeq" id="XP_036679278.1"/>
    </source>
</evidence>
<feature type="compositionally biased region" description="Basic residues" evidence="1">
    <location>
        <begin position="182"/>
        <end position="192"/>
    </location>
</feature>
<protein>
    <submittedName>
        <fullName evidence="3">Proline-rich protein 2-like</fullName>
    </submittedName>
</protein>
<feature type="compositionally biased region" description="Pro residues" evidence="1">
    <location>
        <begin position="108"/>
        <end position="143"/>
    </location>
</feature>
<dbReference type="KEGG" id="bmus:118880028"/>
<dbReference type="GeneID" id="118880028"/>
<keyword evidence="2" id="KW-1185">Reference proteome</keyword>
<name>A0A8B8V378_BALMU</name>
<gene>
    <name evidence="3" type="primary">LOC118880028</name>
</gene>
<reference evidence="3" key="1">
    <citation type="submission" date="2025-08" db="UniProtKB">
        <authorList>
            <consortium name="RefSeq"/>
        </authorList>
    </citation>
    <scope>IDENTIFICATION</scope>
    <source>
        <tissue evidence="3">Epidermis and Blubber</tissue>
    </source>
</reference>
<feature type="compositionally biased region" description="Low complexity" evidence="1">
    <location>
        <begin position="50"/>
        <end position="66"/>
    </location>
</feature>
<feature type="compositionally biased region" description="Low complexity" evidence="1">
    <location>
        <begin position="144"/>
        <end position="163"/>
    </location>
</feature>
<feature type="region of interest" description="Disordered" evidence="1">
    <location>
        <begin position="1"/>
        <end position="252"/>
    </location>
</feature>
<organism evidence="2 3">
    <name type="scientific">Balaenoptera musculus</name>
    <name type="common">Blue whale</name>
    <dbReference type="NCBI Taxonomy" id="9771"/>
    <lineage>
        <taxon>Eukaryota</taxon>
        <taxon>Metazoa</taxon>
        <taxon>Chordata</taxon>
        <taxon>Craniata</taxon>
        <taxon>Vertebrata</taxon>
        <taxon>Euteleostomi</taxon>
        <taxon>Mammalia</taxon>
        <taxon>Eutheria</taxon>
        <taxon>Laurasiatheria</taxon>
        <taxon>Artiodactyla</taxon>
        <taxon>Whippomorpha</taxon>
        <taxon>Cetacea</taxon>
        <taxon>Mysticeti</taxon>
        <taxon>Balaenopteridae</taxon>
        <taxon>Balaenoptera</taxon>
    </lineage>
</organism>
<feature type="compositionally biased region" description="Basic and acidic residues" evidence="1">
    <location>
        <begin position="243"/>
        <end position="252"/>
    </location>
</feature>
<dbReference type="AlphaFoldDB" id="A0A8B8V378"/>
<accession>A0A8B8V378</accession>
<sequence>MPEAPSVSLRTPDRAQPAHPAPILGLCRNSSGTPKLCQMYPRTSGLRSVSRSPSPADTDPPDAAAPFRGPSPSPSSRDLGNSRLRPERGSPGLCGQAPSPGDAGKWHVPPPIAGRPPGAPSPGGGPLPRPPRPLPPPASPPSSPALARSLTLSPARGAASSWRGQRRRRRRDRDGTGARAREPRRRRRRRGPSKSGQVRGRRPGRQALSPRGPRLPGRARPSPRERAEAQPGKRRQRRPPATGEERRPGSEP</sequence>
<feature type="compositionally biased region" description="Basic and acidic residues" evidence="1">
    <location>
        <begin position="172"/>
        <end position="181"/>
    </location>
</feature>
<dbReference type="RefSeq" id="XP_036679278.1">
    <property type="nucleotide sequence ID" value="XM_036823383.1"/>
</dbReference>